<keyword evidence="2" id="KW-0812">Transmembrane</keyword>
<feature type="region of interest" description="Disordered" evidence="1">
    <location>
        <begin position="188"/>
        <end position="227"/>
    </location>
</feature>
<dbReference type="GeneID" id="37109396"/>
<organism evidence="3 4">
    <name type="scientific">Aspergillus sclerotioniger CBS 115572</name>
    <dbReference type="NCBI Taxonomy" id="1450535"/>
    <lineage>
        <taxon>Eukaryota</taxon>
        <taxon>Fungi</taxon>
        <taxon>Dikarya</taxon>
        <taxon>Ascomycota</taxon>
        <taxon>Pezizomycotina</taxon>
        <taxon>Eurotiomycetes</taxon>
        <taxon>Eurotiomycetidae</taxon>
        <taxon>Eurotiales</taxon>
        <taxon>Aspergillaceae</taxon>
        <taxon>Aspergillus</taxon>
        <taxon>Aspergillus subgen. Circumdati</taxon>
    </lineage>
</organism>
<feature type="transmembrane region" description="Helical" evidence="2">
    <location>
        <begin position="99"/>
        <end position="119"/>
    </location>
</feature>
<sequence length="256" mass="28000">MILTFTPPGIAGSVVRAEWRDCGVVWMVDPRWSGLRCEYGIWVSETGAGRQCTDHRRHRSLEPEFHSSRAGKTATEKESRWRPSSSLLASPFSVPRTRMHSPFVILALFGGLTMLSFILSTRTRREFSIEKILPSAFAPLRLRITANRGLPGVGKAEGVSKQSEVCTAFSLLGISSRQGGANCLANRGLASRTTPSKPIGHPRWPQPHPTKTAWDQRSQSSDQPPGLRHSPVCCALARLLSSSTISLQATGSVSRV</sequence>
<name>A0A317X4B1_9EURO</name>
<gene>
    <name evidence="3" type="ORF">BO94DRAFT_380013</name>
</gene>
<dbReference type="EMBL" id="MSFK01000008">
    <property type="protein sequence ID" value="PWY91788.1"/>
    <property type="molecule type" value="Genomic_DNA"/>
</dbReference>
<evidence type="ECO:0000256" key="1">
    <source>
        <dbReference type="SAM" id="MobiDB-lite"/>
    </source>
</evidence>
<evidence type="ECO:0000313" key="3">
    <source>
        <dbReference type="EMBL" id="PWY91788.1"/>
    </source>
</evidence>
<keyword evidence="4" id="KW-1185">Reference proteome</keyword>
<reference evidence="3 4" key="1">
    <citation type="submission" date="2016-12" db="EMBL/GenBank/DDBJ databases">
        <title>The genomes of Aspergillus section Nigri reveals drivers in fungal speciation.</title>
        <authorList>
            <consortium name="DOE Joint Genome Institute"/>
            <person name="Vesth T.C."/>
            <person name="Nybo J."/>
            <person name="Theobald S."/>
            <person name="Brandl J."/>
            <person name="Frisvad J.C."/>
            <person name="Nielsen K.F."/>
            <person name="Lyhne E.K."/>
            <person name="Kogle M.E."/>
            <person name="Kuo A."/>
            <person name="Riley R."/>
            <person name="Clum A."/>
            <person name="Nolan M."/>
            <person name="Lipzen A."/>
            <person name="Salamov A."/>
            <person name="Henrissat B."/>
            <person name="Wiebenga A."/>
            <person name="De Vries R.P."/>
            <person name="Grigoriev I.V."/>
            <person name="Mortensen U.H."/>
            <person name="Andersen M.R."/>
            <person name="Baker S.E."/>
        </authorList>
    </citation>
    <scope>NUCLEOTIDE SEQUENCE [LARGE SCALE GENOMIC DNA]</scope>
    <source>
        <strain evidence="3 4">CBS 115572</strain>
    </source>
</reference>
<dbReference type="RefSeq" id="XP_025469516.1">
    <property type="nucleotide sequence ID" value="XM_025607253.1"/>
</dbReference>
<proteinExistence type="predicted"/>
<keyword evidence="2" id="KW-0472">Membrane</keyword>
<protein>
    <submittedName>
        <fullName evidence="3">Uncharacterized protein</fullName>
    </submittedName>
</protein>
<accession>A0A317X4B1</accession>
<evidence type="ECO:0000256" key="2">
    <source>
        <dbReference type="SAM" id="Phobius"/>
    </source>
</evidence>
<feature type="region of interest" description="Disordered" evidence="1">
    <location>
        <begin position="63"/>
        <end position="82"/>
    </location>
</feature>
<evidence type="ECO:0000313" key="4">
    <source>
        <dbReference type="Proteomes" id="UP000246702"/>
    </source>
</evidence>
<feature type="compositionally biased region" description="Polar residues" evidence="1">
    <location>
        <begin position="213"/>
        <end position="223"/>
    </location>
</feature>
<comment type="caution">
    <text evidence="3">The sequence shown here is derived from an EMBL/GenBank/DDBJ whole genome shotgun (WGS) entry which is preliminary data.</text>
</comment>
<dbReference type="Proteomes" id="UP000246702">
    <property type="component" value="Unassembled WGS sequence"/>
</dbReference>
<keyword evidence="2" id="KW-1133">Transmembrane helix</keyword>
<dbReference type="AlphaFoldDB" id="A0A317X4B1"/>